<feature type="chain" id="PRO_5022233343" evidence="1">
    <location>
        <begin position="20"/>
        <end position="183"/>
    </location>
</feature>
<gene>
    <name evidence="3" type="ORF">JN12_01346</name>
</gene>
<dbReference type="AlphaFoldDB" id="A0A562VPC1"/>
<proteinExistence type="predicted"/>
<dbReference type="InterPro" id="IPR016087">
    <property type="entry name" value="Chalcone_isomerase"/>
</dbReference>
<organism evidence="3 4">
    <name type="scientific">Geobacter argillaceus</name>
    <dbReference type="NCBI Taxonomy" id="345631"/>
    <lineage>
        <taxon>Bacteria</taxon>
        <taxon>Pseudomonadati</taxon>
        <taxon>Thermodesulfobacteriota</taxon>
        <taxon>Desulfuromonadia</taxon>
        <taxon>Geobacterales</taxon>
        <taxon>Geobacteraceae</taxon>
        <taxon>Geobacter</taxon>
    </lineage>
</organism>
<feature type="signal peptide" evidence="1">
    <location>
        <begin position="1"/>
        <end position="19"/>
    </location>
</feature>
<feature type="domain" description="Chalcone isomerase" evidence="2">
    <location>
        <begin position="19"/>
        <end position="182"/>
    </location>
</feature>
<name>A0A562VPC1_9BACT</name>
<dbReference type="OrthoDB" id="9795336at2"/>
<keyword evidence="4" id="KW-1185">Reference proteome</keyword>
<comment type="caution">
    <text evidence="3">The sequence shown here is derived from an EMBL/GenBank/DDBJ whole genome shotgun (WGS) entry which is preliminary data.</text>
</comment>
<dbReference type="InterPro" id="IPR036298">
    <property type="entry name" value="Chalcone_isomerase_sf"/>
</dbReference>
<evidence type="ECO:0000313" key="4">
    <source>
        <dbReference type="Proteomes" id="UP000319449"/>
    </source>
</evidence>
<dbReference type="Pfam" id="PF16036">
    <property type="entry name" value="Chalcone_3"/>
    <property type="match status" value="1"/>
</dbReference>
<dbReference type="EMBL" id="VLLN01000006">
    <property type="protein sequence ID" value="TWJ19856.1"/>
    <property type="molecule type" value="Genomic_DNA"/>
</dbReference>
<dbReference type="Gene3D" id="3.50.70.10">
    <property type="match status" value="1"/>
</dbReference>
<dbReference type="InterPro" id="IPR016088">
    <property type="entry name" value="Chalcone_isomerase_3-sand"/>
</dbReference>
<dbReference type="GO" id="GO:0016872">
    <property type="term" value="F:intramolecular lyase activity"/>
    <property type="evidence" value="ECO:0007669"/>
    <property type="project" value="InterPro"/>
</dbReference>
<accession>A0A562VPC1</accession>
<dbReference type="SUPFAM" id="SSF54626">
    <property type="entry name" value="Chalcone isomerase"/>
    <property type="match status" value="1"/>
</dbReference>
<evidence type="ECO:0000313" key="3">
    <source>
        <dbReference type="EMBL" id="TWJ19856.1"/>
    </source>
</evidence>
<keyword evidence="1" id="KW-0732">Signal</keyword>
<evidence type="ECO:0000259" key="2">
    <source>
        <dbReference type="Pfam" id="PF16036"/>
    </source>
</evidence>
<reference evidence="3 4" key="1">
    <citation type="submission" date="2019-07" db="EMBL/GenBank/DDBJ databases">
        <title>Genomic Encyclopedia of Archaeal and Bacterial Type Strains, Phase II (KMG-II): from individual species to whole genera.</title>
        <authorList>
            <person name="Goeker M."/>
        </authorList>
    </citation>
    <scope>NUCLEOTIDE SEQUENCE [LARGE SCALE GENOMIC DNA]</scope>
    <source>
        <strain evidence="3 4">ATCC BAA-1139</strain>
    </source>
</reference>
<protein>
    <submittedName>
        <fullName evidence="3">Chalcone isomerase-like protein</fullName>
    </submittedName>
</protein>
<dbReference type="RefSeq" id="WP_145020108.1">
    <property type="nucleotide sequence ID" value="NZ_VLLN01000006.1"/>
</dbReference>
<sequence length="183" mass="19781">MRMFVALLLLLLSTLPASALEVAGVTLEPAVAVNGHTLKLNGHGIRKKFFVKVYIGSLYSAKRLATPADALRYADDRLIRMNFLHSKVEKGKIIEAFSEGFSNNSPDLAGSAEVKQFLSLFTADFSRGDVVDLVLDSDGTVVVRHNNRVLGSIASGRLASGIMAIYFGERPADEALKNGMLGR</sequence>
<keyword evidence="3" id="KW-0413">Isomerase</keyword>
<dbReference type="Proteomes" id="UP000319449">
    <property type="component" value="Unassembled WGS sequence"/>
</dbReference>
<evidence type="ECO:0000256" key="1">
    <source>
        <dbReference type="SAM" id="SignalP"/>
    </source>
</evidence>